<comment type="caution">
    <text evidence="2">The sequence shown here is derived from an EMBL/GenBank/DDBJ whole genome shotgun (WGS) entry which is preliminary data.</text>
</comment>
<organism evidence="2 3">
    <name type="scientific">Henosepilachna vigintioctopunctata</name>
    <dbReference type="NCBI Taxonomy" id="420089"/>
    <lineage>
        <taxon>Eukaryota</taxon>
        <taxon>Metazoa</taxon>
        <taxon>Ecdysozoa</taxon>
        <taxon>Arthropoda</taxon>
        <taxon>Hexapoda</taxon>
        <taxon>Insecta</taxon>
        <taxon>Pterygota</taxon>
        <taxon>Neoptera</taxon>
        <taxon>Endopterygota</taxon>
        <taxon>Coleoptera</taxon>
        <taxon>Polyphaga</taxon>
        <taxon>Cucujiformia</taxon>
        <taxon>Coccinelloidea</taxon>
        <taxon>Coccinellidae</taxon>
        <taxon>Epilachninae</taxon>
        <taxon>Epilachnini</taxon>
        <taxon>Henosepilachna</taxon>
    </lineage>
</organism>
<accession>A0AAW1V9X1</accession>
<evidence type="ECO:0000256" key="1">
    <source>
        <dbReference type="SAM" id="MobiDB-lite"/>
    </source>
</evidence>
<feature type="compositionally biased region" description="Basic and acidic residues" evidence="1">
    <location>
        <begin position="67"/>
        <end position="76"/>
    </location>
</feature>
<dbReference type="EMBL" id="JARQZJ010000128">
    <property type="protein sequence ID" value="KAK9891505.1"/>
    <property type="molecule type" value="Genomic_DNA"/>
</dbReference>
<gene>
    <name evidence="2" type="ORF">WA026_014741</name>
</gene>
<proteinExistence type="predicted"/>
<evidence type="ECO:0000313" key="3">
    <source>
        <dbReference type="Proteomes" id="UP001431783"/>
    </source>
</evidence>
<reference evidence="2 3" key="1">
    <citation type="submission" date="2023-03" db="EMBL/GenBank/DDBJ databases">
        <title>Genome insight into feeding habits of ladybird beetles.</title>
        <authorList>
            <person name="Li H.-S."/>
            <person name="Huang Y.-H."/>
            <person name="Pang H."/>
        </authorList>
    </citation>
    <scope>NUCLEOTIDE SEQUENCE [LARGE SCALE GENOMIC DNA]</scope>
    <source>
        <strain evidence="2">SYSU_2023b</strain>
        <tissue evidence="2">Whole body</tissue>
    </source>
</reference>
<keyword evidence="3" id="KW-1185">Reference proteome</keyword>
<name>A0AAW1V9X1_9CUCU</name>
<evidence type="ECO:0000313" key="2">
    <source>
        <dbReference type="EMBL" id="KAK9891505.1"/>
    </source>
</evidence>
<protein>
    <submittedName>
        <fullName evidence="2">Uncharacterized protein</fullName>
    </submittedName>
</protein>
<sequence length="90" mass="10510">MLIGWNCDTARPLQMEMTFDCLFTRHRSQTGIVGNCHSQKRRMAPSEPTPEMGGPWRRTTTGNGARFRVDRSEKVETKRRHEKCMEQLEN</sequence>
<dbReference type="AlphaFoldDB" id="A0AAW1V9X1"/>
<feature type="region of interest" description="Disordered" evidence="1">
    <location>
        <begin position="38"/>
        <end position="90"/>
    </location>
</feature>
<dbReference type="Proteomes" id="UP001431783">
    <property type="component" value="Unassembled WGS sequence"/>
</dbReference>